<dbReference type="EMBL" id="GGEC01054708">
    <property type="protein sequence ID" value="MBX35192.1"/>
    <property type="molecule type" value="Transcribed_RNA"/>
</dbReference>
<reference evidence="1" key="1">
    <citation type="submission" date="2018-02" db="EMBL/GenBank/DDBJ databases">
        <title>Rhizophora mucronata_Transcriptome.</title>
        <authorList>
            <person name="Meera S.P."/>
            <person name="Sreeshan A."/>
            <person name="Augustine A."/>
        </authorList>
    </citation>
    <scope>NUCLEOTIDE SEQUENCE</scope>
    <source>
        <tissue evidence="1">Leaf</tissue>
    </source>
</reference>
<name>A0A2P2MY92_RHIMU</name>
<proteinExistence type="predicted"/>
<evidence type="ECO:0000313" key="1">
    <source>
        <dbReference type="EMBL" id="MBX35192.1"/>
    </source>
</evidence>
<organism evidence="1">
    <name type="scientific">Rhizophora mucronata</name>
    <name type="common">Asiatic mangrove</name>
    <dbReference type="NCBI Taxonomy" id="61149"/>
    <lineage>
        <taxon>Eukaryota</taxon>
        <taxon>Viridiplantae</taxon>
        <taxon>Streptophyta</taxon>
        <taxon>Embryophyta</taxon>
        <taxon>Tracheophyta</taxon>
        <taxon>Spermatophyta</taxon>
        <taxon>Magnoliopsida</taxon>
        <taxon>eudicotyledons</taxon>
        <taxon>Gunneridae</taxon>
        <taxon>Pentapetalae</taxon>
        <taxon>rosids</taxon>
        <taxon>fabids</taxon>
        <taxon>Malpighiales</taxon>
        <taxon>Rhizophoraceae</taxon>
        <taxon>Rhizophora</taxon>
    </lineage>
</organism>
<protein>
    <submittedName>
        <fullName evidence="1">Uncharacterized protein</fullName>
    </submittedName>
</protein>
<accession>A0A2P2MY92</accession>
<sequence length="112" mass="13044">MHCLRKLGQNIRNRHSNLFFCCMLKPIGEVILANVKYVQCLWEVHRPGDIALKRHIFPWFLGGEFIVKRLTASLELYELGNLYAKMKRAITTRTNRRTSGGKICTMPEIRPN</sequence>
<dbReference type="AlphaFoldDB" id="A0A2P2MY92"/>